<keyword evidence="1" id="KW-0446">Lipid-binding</keyword>
<dbReference type="PROSITE" id="PS51228">
    <property type="entry name" value="ACB_2"/>
    <property type="match status" value="1"/>
</dbReference>
<dbReference type="RefSeq" id="WP_168136987.1">
    <property type="nucleotide sequence ID" value="NZ_JAAVJR010000001.1"/>
</dbReference>
<dbReference type="Gene3D" id="1.20.80.10">
    <property type="match status" value="1"/>
</dbReference>
<name>A0ABX1CYG2_9FLAO</name>
<comment type="caution">
    <text evidence="3">The sequence shown here is derived from an EMBL/GenBank/DDBJ whole genome shotgun (WGS) entry which is preliminary data.</text>
</comment>
<dbReference type="PRINTS" id="PR00689">
    <property type="entry name" value="ACOABINDINGP"/>
</dbReference>
<dbReference type="InterPro" id="IPR035984">
    <property type="entry name" value="Acyl-CoA-binding_sf"/>
</dbReference>
<keyword evidence="4" id="KW-1185">Reference proteome</keyword>
<dbReference type="PANTHER" id="PTHR23310:SF62">
    <property type="entry name" value="ACYL-COA BINDING PROTEIN 1, ISOFORM A"/>
    <property type="match status" value="1"/>
</dbReference>
<organism evidence="3 4">
    <name type="scientific">Salinimicrobium oceani</name>
    <dbReference type="NCBI Taxonomy" id="2722702"/>
    <lineage>
        <taxon>Bacteria</taxon>
        <taxon>Pseudomonadati</taxon>
        <taxon>Bacteroidota</taxon>
        <taxon>Flavobacteriia</taxon>
        <taxon>Flavobacteriales</taxon>
        <taxon>Flavobacteriaceae</taxon>
        <taxon>Salinimicrobium</taxon>
    </lineage>
</organism>
<dbReference type="InterPro" id="IPR014352">
    <property type="entry name" value="FERM/acyl-CoA-bd_prot_sf"/>
</dbReference>
<protein>
    <submittedName>
        <fullName evidence="3">Acyl-CoA-binding protein</fullName>
    </submittedName>
</protein>
<evidence type="ECO:0000256" key="1">
    <source>
        <dbReference type="ARBA" id="ARBA00023121"/>
    </source>
</evidence>
<evidence type="ECO:0000313" key="4">
    <source>
        <dbReference type="Proteomes" id="UP000703674"/>
    </source>
</evidence>
<dbReference type="EMBL" id="JAAVJR010000001">
    <property type="protein sequence ID" value="NJW51853.1"/>
    <property type="molecule type" value="Genomic_DNA"/>
</dbReference>
<dbReference type="PANTHER" id="PTHR23310">
    <property type="entry name" value="ACYL-COA-BINDING PROTEIN, ACBP"/>
    <property type="match status" value="1"/>
</dbReference>
<reference evidence="3 4" key="1">
    <citation type="submission" date="2020-03" db="EMBL/GenBank/DDBJ databases">
        <title>Salinimicrobium sp. nov, isolated from SCS.</title>
        <authorList>
            <person name="Cao W.R."/>
        </authorList>
    </citation>
    <scope>NUCLEOTIDE SEQUENCE [LARGE SCALE GENOMIC DNA]</scope>
    <source>
        <strain evidence="4">J15B91</strain>
    </source>
</reference>
<dbReference type="Pfam" id="PF00887">
    <property type="entry name" value="ACBP"/>
    <property type="match status" value="1"/>
</dbReference>
<evidence type="ECO:0000259" key="2">
    <source>
        <dbReference type="PROSITE" id="PS51228"/>
    </source>
</evidence>
<dbReference type="Proteomes" id="UP000703674">
    <property type="component" value="Unassembled WGS sequence"/>
</dbReference>
<evidence type="ECO:0000313" key="3">
    <source>
        <dbReference type="EMBL" id="NJW51853.1"/>
    </source>
</evidence>
<gene>
    <name evidence="3" type="ORF">HC175_02875</name>
</gene>
<dbReference type="SUPFAM" id="SSF47027">
    <property type="entry name" value="Acyl-CoA binding protein"/>
    <property type="match status" value="1"/>
</dbReference>
<accession>A0ABX1CYG2</accession>
<proteinExistence type="predicted"/>
<feature type="domain" description="ACB" evidence="2">
    <location>
        <begin position="6"/>
        <end position="88"/>
    </location>
</feature>
<dbReference type="InterPro" id="IPR000582">
    <property type="entry name" value="Acyl-CoA-binding_protein"/>
</dbReference>
<sequence length="88" mass="10057">MTSEEIDRKFDEAYEKACNTSKKFPPDLMLKLYAYYKQATEHTAAYMPSGNSDVKNAFKLNALLQVKGMSVEEAKKAYIELVEEHISD</sequence>